<keyword evidence="4 13" id="KW-0698">rRNA processing</keyword>
<evidence type="ECO:0000256" key="7">
    <source>
        <dbReference type="ARBA" id="ARBA00022679"/>
    </source>
</evidence>
<dbReference type="Pfam" id="PF07780">
    <property type="entry name" value="Spb1_C"/>
    <property type="match status" value="1"/>
</dbReference>
<evidence type="ECO:0000256" key="14">
    <source>
        <dbReference type="PROSITE-ProRule" id="PRU00221"/>
    </source>
</evidence>
<feature type="region of interest" description="Disordered" evidence="15">
    <location>
        <begin position="327"/>
        <end position="380"/>
    </location>
</feature>
<evidence type="ECO:0000256" key="12">
    <source>
        <dbReference type="ARBA" id="ARBA00038344"/>
    </source>
</evidence>
<dbReference type="InterPro" id="IPR019775">
    <property type="entry name" value="WD40_repeat_CS"/>
</dbReference>
<evidence type="ECO:0000259" key="17">
    <source>
        <dbReference type="Pfam" id="PF07780"/>
    </source>
</evidence>
<dbReference type="InterPro" id="IPR051865">
    <property type="entry name" value="WD-repeat_CDT2_adapter"/>
</dbReference>
<dbReference type="GO" id="GO:0008649">
    <property type="term" value="F:rRNA methyltransferase activity"/>
    <property type="evidence" value="ECO:0007669"/>
    <property type="project" value="InterPro"/>
</dbReference>
<feature type="compositionally biased region" description="Basic and acidic residues" evidence="15">
    <location>
        <begin position="538"/>
        <end position="552"/>
    </location>
</feature>
<evidence type="ECO:0000256" key="15">
    <source>
        <dbReference type="SAM" id="MobiDB-lite"/>
    </source>
</evidence>
<dbReference type="SMART" id="SM00320">
    <property type="entry name" value="WD40"/>
    <property type="match status" value="6"/>
</dbReference>
<dbReference type="Pfam" id="PF01728">
    <property type="entry name" value="FtsJ"/>
    <property type="match status" value="1"/>
</dbReference>
<protein>
    <submittedName>
        <fullName evidence="19">AdoMet-dependent rRNA methyltransferase</fullName>
    </submittedName>
</protein>
<dbReference type="HAMAP" id="MF_01547">
    <property type="entry name" value="RNA_methyltr_E"/>
    <property type="match status" value="1"/>
</dbReference>
<name>A0AAD6NKH4_DREDA</name>
<evidence type="ECO:0000256" key="5">
    <source>
        <dbReference type="ARBA" id="ARBA00022574"/>
    </source>
</evidence>
<dbReference type="InterPro" id="IPR015943">
    <property type="entry name" value="WD40/YVTN_repeat-like_dom_sf"/>
</dbReference>
<feature type="compositionally biased region" description="Basic and acidic residues" evidence="15">
    <location>
        <begin position="643"/>
        <end position="665"/>
    </location>
</feature>
<keyword evidence="8 13" id="KW-0949">S-adenosyl-L-methionine</keyword>
<feature type="domain" description="Ribosomal RNA methyltransferase FtsJ" evidence="16">
    <location>
        <begin position="16"/>
        <end position="192"/>
    </location>
</feature>
<evidence type="ECO:0000256" key="13">
    <source>
        <dbReference type="HAMAP-Rule" id="MF_03163"/>
    </source>
</evidence>
<dbReference type="InterPro" id="IPR015507">
    <property type="entry name" value="rRNA-MeTfrase_E"/>
</dbReference>
<feature type="region of interest" description="Disordered" evidence="15">
    <location>
        <begin position="573"/>
        <end position="665"/>
    </location>
</feature>
<dbReference type="InterPro" id="IPR028589">
    <property type="entry name" value="SPB1-like"/>
</dbReference>
<dbReference type="FunFam" id="3.40.50.150:FF:000004">
    <property type="entry name" value="AdoMet-dependent rRNA methyltransferase SPB1"/>
    <property type="match status" value="1"/>
</dbReference>
<dbReference type="Gene3D" id="2.130.10.10">
    <property type="entry name" value="YVTN repeat-like/Quinoprotein amine dehydrogenase"/>
    <property type="match status" value="2"/>
</dbReference>
<keyword evidence="9" id="KW-0677">Repeat</keyword>
<organism evidence="19 20">
    <name type="scientific">Drechslerella dactyloides</name>
    <name type="common">Nematode-trapping fungus</name>
    <name type="synonym">Arthrobotrys dactyloides</name>
    <dbReference type="NCBI Taxonomy" id="74499"/>
    <lineage>
        <taxon>Eukaryota</taxon>
        <taxon>Fungi</taxon>
        <taxon>Dikarya</taxon>
        <taxon>Ascomycota</taxon>
        <taxon>Pezizomycotina</taxon>
        <taxon>Orbiliomycetes</taxon>
        <taxon>Orbiliales</taxon>
        <taxon>Orbiliaceae</taxon>
        <taxon>Drechslerella</taxon>
    </lineage>
</organism>
<proteinExistence type="inferred from homology"/>
<feature type="region of interest" description="Disordered" evidence="15">
    <location>
        <begin position="953"/>
        <end position="974"/>
    </location>
</feature>
<evidence type="ECO:0000256" key="11">
    <source>
        <dbReference type="ARBA" id="ARBA00023242"/>
    </source>
</evidence>
<evidence type="ECO:0000256" key="9">
    <source>
        <dbReference type="ARBA" id="ARBA00022737"/>
    </source>
</evidence>
<dbReference type="EMBL" id="JAQGDS010000003">
    <property type="protein sequence ID" value="KAJ6261849.1"/>
    <property type="molecule type" value="Genomic_DNA"/>
</dbReference>
<evidence type="ECO:0000256" key="6">
    <source>
        <dbReference type="ARBA" id="ARBA00022603"/>
    </source>
</evidence>
<feature type="repeat" description="WD" evidence="14">
    <location>
        <begin position="1187"/>
        <end position="1223"/>
    </location>
</feature>
<dbReference type="InterPro" id="IPR001680">
    <property type="entry name" value="WD40_rpt"/>
</dbReference>
<dbReference type="InterPro" id="IPR012920">
    <property type="entry name" value="rRNA_MeTfrase_SPB1-like_C"/>
</dbReference>
<feature type="domain" description="DUF3381" evidence="18">
    <location>
        <begin position="226"/>
        <end position="385"/>
    </location>
</feature>
<feature type="binding site" evidence="13">
    <location>
        <position position="68"/>
    </location>
    <ligand>
        <name>S-adenosyl-L-methionine</name>
        <dbReference type="ChEBI" id="CHEBI:59789"/>
    </ligand>
</feature>
<evidence type="ECO:0000256" key="4">
    <source>
        <dbReference type="ARBA" id="ARBA00022552"/>
    </source>
</evidence>
<dbReference type="InterPro" id="IPR036322">
    <property type="entry name" value="WD40_repeat_dom_sf"/>
</dbReference>
<evidence type="ECO:0000256" key="1">
    <source>
        <dbReference type="ARBA" id="ARBA00004604"/>
    </source>
</evidence>
<feature type="binding site" evidence="13">
    <location>
        <position position="109"/>
    </location>
    <ligand>
        <name>S-adenosyl-L-methionine</name>
        <dbReference type="ChEBI" id="CHEBI:59789"/>
    </ligand>
</feature>
<feature type="compositionally biased region" description="Polar residues" evidence="15">
    <location>
        <begin position="953"/>
        <end position="969"/>
    </location>
</feature>
<feature type="compositionally biased region" description="Acidic residues" evidence="15">
    <location>
        <begin position="338"/>
        <end position="353"/>
    </location>
</feature>
<keyword evidence="7 13" id="KW-0808">Transferase</keyword>
<dbReference type="PANTHER" id="PTHR22852">
    <property type="entry name" value="LETHAL 2 DENTICLELESS PROTEIN RETINOIC ACID-REGULATED NUCLEAR MATRIX-ASSOCIATED PROTEIN"/>
    <property type="match status" value="1"/>
</dbReference>
<dbReference type="PROSITE" id="PS50294">
    <property type="entry name" value="WD_REPEATS_REGION"/>
    <property type="match status" value="1"/>
</dbReference>
<keyword evidence="6 13" id="KW-0489">Methyltransferase</keyword>
<feature type="region of interest" description="Disordered" evidence="15">
    <location>
        <begin position="438"/>
        <end position="557"/>
    </location>
</feature>
<feature type="active site" description="Proton acceptor" evidence="13">
    <location>
        <position position="149"/>
    </location>
</feature>
<evidence type="ECO:0000256" key="3">
    <source>
        <dbReference type="ARBA" id="ARBA00022517"/>
    </source>
</evidence>
<evidence type="ECO:0000313" key="19">
    <source>
        <dbReference type="EMBL" id="KAJ6261849.1"/>
    </source>
</evidence>
<evidence type="ECO:0000256" key="8">
    <source>
        <dbReference type="ARBA" id="ARBA00022691"/>
    </source>
</evidence>
<feature type="compositionally biased region" description="Acidic residues" evidence="15">
    <location>
        <begin position="574"/>
        <end position="621"/>
    </location>
</feature>
<dbReference type="SUPFAM" id="SSF50978">
    <property type="entry name" value="WD40 repeat-like"/>
    <property type="match status" value="1"/>
</dbReference>
<dbReference type="GO" id="GO:0043161">
    <property type="term" value="P:proteasome-mediated ubiquitin-dependent protein catabolic process"/>
    <property type="evidence" value="ECO:0007669"/>
    <property type="project" value="TreeGrafter"/>
</dbReference>
<keyword evidence="5 14" id="KW-0853">WD repeat</keyword>
<comment type="pathway">
    <text evidence="2">Protein modification; protein ubiquitination.</text>
</comment>
<dbReference type="HAMAP" id="MF_03163">
    <property type="entry name" value="RNA_methyltr_E_SPB1"/>
    <property type="match status" value="1"/>
</dbReference>
<evidence type="ECO:0000259" key="16">
    <source>
        <dbReference type="Pfam" id="PF01728"/>
    </source>
</evidence>
<feature type="compositionally biased region" description="Acidic residues" evidence="15">
    <location>
        <begin position="450"/>
        <end position="468"/>
    </location>
</feature>
<dbReference type="Proteomes" id="UP001221413">
    <property type="component" value="Unassembled WGS sequence"/>
</dbReference>
<dbReference type="InterPro" id="IPR024576">
    <property type="entry name" value="rRNA_MeTfrase_Spb1_DUF3381"/>
</dbReference>
<feature type="binding site" evidence="13">
    <location>
        <position position="48"/>
    </location>
    <ligand>
        <name>S-adenosyl-L-methionine</name>
        <dbReference type="ChEBI" id="CHEBI:59789"/>
    </ligand>
</feature>
<dbReference type="PROSITE" id="PS00678">
    <property type="entry name" value="WD_REPEATS_1"/>
    <property type="match status" value="1"/>
</dbReference>
<dbReference type="PROSITE" id="PS50082">
    <property type="entry name" value="WD_REPEATS_2"/>
    <property type="match status" value="1"/>
</dbReference>
<dbReference type="Gene3D" id="3.40.50.150">
    <property type="entry name" value="Vaccinia Virus protein VP39"/>
    <property type="match status" value="1"/>
</dbReference>
<feature type="compositionally biased region" description="Acidic residues" evidence="15">
    <location>
        <begin position="513"/>
        <end position="537"/>
    </location>
</feature>
<comment type="similarity">
    <text evidence="13">Belongs to the class I-like SAM-binding methyltransferase superfamily. RNA methyltransferase RlmE family. SPB1 subfamily.</text>
</comment>
<dbReference type="SUPFAM" id="SSF53335">
    <property type="entry name" value="S-adenosyl-L-methionine-dependent methyltransferases"/>
    <property type="match status" value="1"/>
</dbReference>
<dbReference type="InterPro" id="IPR002877">
    <property type="entry name" value="RNA_MeTrfase_FtsJ_dom"/>
</dbReference>
<dbReference type="Pfam" id="PF00400">
    <property type="entry name" value="WD40"/>
    <property type="match status" value="5"/>
</dbReference>
<comment type="caution">
    <text evidence="19">The sequence shown here is derived from an EMBL/GenBank/DDBJ whole genome shotgun (WGS) entry which is preliminary data.</text>
</comment>
<accession>A0AAD6NKH4</accession>
<evidence type="ECO:0000256" key="2">
    <source>
        <dbReference type="ARBA" id="ARBA00004906"/>
    </source>
</evidence>
<dbReference type="InterPro" id="IPR029063">
    <property type="entry name" value="SAM-dependent_MTases_sf"/>
</dbReference>
<keyword evidence="3 13" id="KW-0690">Ribosome biogenesis</keyword>
<feature type="binding site" evidence="13">
    <location>
        <position position="84"/>
    </location>
    <ligand>
        <name>S-adenosyl-L-methionine</name>
        <dbReference type="ChEBI" id="CHEBI:59789"/>
    </ligand>
</feature>
<reference evidence="19" key="1">
    <citation type="submission" date="2023-01" db="EMBL/GenBank/DDBJ databases">
        <title>The chitinases involved in constricting ring structure development in the nematode-trapping fungus Drechslerella dactyloides.</title>
        <authorList>
            <person name="Wang R."/>
            <person name="Zhang L."/>
            <person name="Tang P."/>
            <person name="Li S."/>
            <person name="Liang L."/>
        </authorList>
    </citation>
    <scope>NUCLEOTIDE SEQUENCE</scope>
    <source>
        <strain evidence="19">YMF1.00031</strain>
    </source>
</reference>
<comment type="subcellular location">
    <subcellularLocation>
        <location evidence="1 13">Nucleus</location>
        <location evidence="1 13">Nucleolus</location>
    </subcellularLocation>
</comment>
<evidence type="ECO:0000256" key="10">
    <source>
        <dbReference type="ARBA" id="ARBA00022786"/>
    </source>
</evidence>
<dbReference type="GO" id="GO:0005730">
    <property type="term" value="C:nucleolus"/>
    <property type="evidence" value="ECO:0007669"/>
    <property type="project" value="UniProtKB-SubCell"/>
</dbReference>
<keyword evidence="20" id="KW-1185">Reference proteome</keyword>
<sequence>MGRLDKWYKLAKEKNYRARSAFKLIQLNQKYGFLQKSRVLIDLCAAPGGWLQVAAENMPNASLIVGVDLAPIKPIPKVITFVADITTDKCRSTLRQHLKTWKADTVLHDGAPNVGTAWVQDAFTQAELVLQSLKLATDFLVEGGTFVTKIFRSKDYNSLLWVFNQLFKKVEATKPPSSRNVSAEIFVVCRGYLAPKRVDPKFLDPKTVFEELPDPTPNNEAKVYNPEKKKRKREGYEEGDHLQFKEVPVKEFIETTDPIALLGSLNKFSFTDKNDIATAAIARMAETTEEIRRCCDDLRVLGRRDFKLLLKWRLAIRDKFGWSVKKKEEEEKAKEAEGAEEAEITPMDEELRIEEDLKNMRDKEIQKKKKDKRKDNERKQKEIVRLQMHMTTPMDIGLEQNAGPGDEQSMFKLKAIDAAGGLKEVAKGKMNMVVDEEAAKARAAAAAQGEDSEGDESEDSQDELEDELDRMYDQFVQRKAERDDKFKAKRARKESADDEWEGIGEDKDKGDVTSDDDVVAEDDDDEDDSSSEDEESDSKERLVTSLDDDKKTSSGLSKKAALFFDQDIFKEFGDIEEGASTEEEGDSDDSEAESAEEEERQEEEVSDQDDSSATIEDADEWYDTRETASSDDDVSDSGIEIVRSNKDDTWDANEKEPTKNGKPDIDIITAEAMTLAQQIALGKKSKADLIDDGFNKYSFRSKDGLPEWFLEDEAKHSRPLRPITAAGSAAIKEKLRALNARPIKKVKEAKDRKKFKAHQRLEKLRKKSAMLMEDEGMTEKEKAQQITRMINRATKKKPKQSVKLVVAKGGNRGVQGRPRGVKGRYKIVDARMKAYVTFLIRRLRSQWAMLTNATLQGQSAREEEIGLDRQLLTIPDRCRPGPRRRCRYLQSVPPSTVVVTMSLSTSRKRKAASLKEDVPAKLPKCSPRTSKIRRDAFFAGARRSTLRDPLSELSSTIGNELPTSPTGVLSSSPPPVFSSSPLKVQLLTPASTPDVSFLKKLQIARGDHGLDGLDDRIPCRLLDDFQDIKKPRYRKPMPDTFSYRNLHRSLVGWEPHGMHGIRLGKRSWITEGFYSEKNDTHVYTHPEQGLQMPFCLSTLNRSPMVAVGYECGGVRLLGTGDWGEDSNLAKAEYHYRGFSDESATILIHDNAIFDLSLSADDRYIASASGDQTCRVNDLERKVPVATLTGHIGSVKQVNHSPYDQNLLVTSSRDSNIHIWDLRSVGVSKDETQGATQKPFNSIFGGHSSTDKIGSVTSAVWSTRSPYLIATACHNDAIIKVWDIRKSHHLKKFPKARPVVEYEAPKPRFHDFKPHRDYGITSLTFSPDGSRLYALCKDGNLYAYSTSHADLGPIHFYSHPKLKTNTFYVKSAISKDGEILATGSTDGAVILFPTDEKYLRPAEDDELPVPHGASASVTAARELRSGTGTALVEGHNGKEVTGVAWDVNGSAMSISDDCVARIWRNDDDGRRAEELRSEKWASGERFGCAWSEGN</sequence>
<feature type="compositionally biased region" description="Basic and acidic residues" evidence="15">
    <location>
        <begin position="469"/>
        <end position="486"/>
    </location>
</feature>
<dbReference type="PANTHER" id="PTHR22852:SF0">
    <property type="entry name" value="DENTICLELESS PROTEIN HOMOLOG"/>
    <property type="match status" value="1"/>
</dbReference>
<feature type="compositionally biased region" description="Basic and acidic residues" evidence="15">
    <location>
        <begin position="327"/>
        <end position="337"/>
    </location>
</feature>
<keyword evidence="11 13" id="KW-0539">Nucleus</keyword>
<feature type="binding site" evidence="13">
    <location>
        <position position="50"/>
    </location>
    <ligand>
        <name>S-adenosyl-L-methionine</name>
        <dbReference type="ChEBI" id="CHEBI:59789"/>
    </ligand>
</feature>
<feature type="region of interest" description="Disordered" evidence="15">
    <location>
        <begin position="214"/>
        <end position="237"/>
    </location>
</feature>
<feature type="domain" description="Ribosomal RNA methyltransferase SPB1-like C-terminal" evidence="17">
    <location>
        <begin position="634"/>
        <end position="833"/>
    </location>
</feature>
<gene>
    <name evidence="19" type="ORF">Dda_2648</name>
</gene>
<dbReference type="Pfam" id="PF11861">
    <property type="entry name" value="DUF3381"/>
    <property type="match status" value="1"/>
</dbReference>
<comment type="similarity">
    <text evidence="12">Belongs to the WD repeat cdt2 family.</text>
</comment>
<dbReference type="GO" id="GO:0030674">
    <property type="term" value="F:protein-macromolecule adaptor activity"/>
    <property type="evidence" value="ECO:0007669"/>
    <property type="project" value="TreeGrafter"/>
</dbReference>
<keyword evidence="10" id="KW-0833">Ubl conjugation pathway</keyword>
<evidence type="ECO:0000313" key="20">
    <source>
        <dbReference type="Proteomes" id="UP001221413"/>
    </source>
</evidence>
<evidence type="ECO:0000259" key="18">
    <source>
        <dbReference type="Pfam" id="PF11861"/>
    </source>
</evidence>
<feature type="compositionally biased region" description="Basic and acidic residues" evidence="15">
    <location>
        <begin position="354"/>
        <end position="365"/>
    </location>
</feature>